<protein>
    <recommendedName>
        <fullName evidence="3">Phage shock protein B</fullName>
    </recommendedName>
</protein>
<evidence type="ECO:0000313" key="2">
    <source>
        <dbReference type="Proteomes" id="UP000634530"/>
    </source>
</evidence>
<reference evidence="1 2" key="1">
    <citation type="journal article" date="2020" name="Microorganisms">
        <title>Reliable Identification of Environmental Pseudomonas Isolates Using the rpoD Gene.</title>
        <authorList>
            <consortium name="The Broad Institute Genome Sequencing Platform"/>
            <person name="Girard L."/>
            <person name="Lood C."/>
            <person name="Rokni-Zadeh H."/>
            <person name="van Noort V."/>
            <person name="Lavigne R."/>
            <person name="De Mot R."/>
        </authorList>
    </citation>
    <scope>NUCLEOTIDE SEQUENCE [LARGE SCALE GENOMIC DNA]</scope>
    <source>
        <strain evidence="1 2">RW8P3</strain>
    </source>
</reference>
<dbReference type="Proteomes" id="UP000634530">
    <property type="component" value="Chromosome"/>
</dbReference>
<name>A0A9E6PI43_9PSED</name>
<evidence type="ECO:0008006" key="3">
    <source>
        <dbReference type="Google" id="ProtNLM"/>
    </source>
</evidence>
<dbReference type="KEGG" id="pvw:HU752_022410"/>
<accession>A0A9E6PI43</accession>
<evidence type="ECO:0000313" key="1">
    <source>
        <dbReference type="EMBL" id="QXI26665.1"/>
    </source>
</evidence>
<organism evidence="1 2">
    <name type="scientific">Pseudomonas vanderleydeniana</name>
    <dbReference type="NCBI Taxonomy" id="2745495"/>
    <lineage>
        <taxon>Bacteria</taxon>
        <taxon>Pseudomonadati</taxon>
        <taxon>Pseudomonadota</taxon>
        <taxon>Gammaproteobacteria</taxon>
        <taxon>Pseudomonadales</taxon>
        <taxon>Pseudomonadaceae</taxon>
        <taxon>Pseudomonas</taxon>
    </lineage>
</organism>
<reference evidence="1 2" key="2">
    <citation type="journal article" date="2021" name="Microorganisms">
        <title>The Ever-Expanding Pseudomonas Genus: Description of 43 New Species and Partition of the Pseudomonas putida Group.</title>
        <authorList>
            <person name="Girard L."/>
            <person name="Lood C."/>
            <person name="Hofte M."/>
            <person name="Vandamme P."/>
            <person name="Rokni-Zadeh H."/>
            <person name="van Noort V."/>
            <person name="Lavigne R."/>
            <person name="De Mot R."/>
        </authorList>
    </citation>
    <scope>NUCLEOTIDE SEQUENCE [LARGE SCALE GENOMIC DNA]</scope>
    <source>
        <strain evidence="1 2">RW8P3</strain>
    </source>
</reference>
<sequence length="69" mass="7731">MKAAIVLSWLACMVLLMAFALYRGRKKVTGAAQPRPTDRELLNQATRELQALRAEVRHLGKQIEGRAGR</sequence>
<dbReference type="RefSeq" id="WP_186675231.1">
    <property type="nucleotide sequence ID" value="NZ_CP077093.1"/>
</dbReference>
<dbReference type="AlphaFoldDB" id="A0A9E6PI43"/>
<keyword evidence="2" id="KW-1185">Reference proteome</keyword>
<gene>
    <name evidence="1" type="ORF">HU752_022410</name>
</gene>
<dbReference type="EMBL" id="CP077093">
    <property type="protein sequence ID" value="QXI26665.1"/>
    <property type="molecule type" value="Genomic_DNA"/>
</dbReference>
<proteinExistence type="predicted"/>